<dbReference type="InterPro" id="IPR005135">
    <property type="entry name" value="Endo/exonuclease/phosphatase"/>
</dbReference>
<feature type="domain" description="Reverse transcriptase" evidence="3">
    <location>
        <begin position="1032"/>
        <end position="1285"/>
    </location>
</feature>
<proteinExistence type="predicted"/>
<evidence type="ECO:0000259" key="3">
    <source>
        <dbReference type="PROSITE" id="PS50878"/>
    </source>
</evidence>
<feature type="region of interest" description="Disordered" evidence="2">
    <location>
        <begin position="1"/>
        <end position="22"/>
    </location>
</feature>
<sequence length="1597" mass="178540">MQQRIRNYGKSRGNENANASACPARSSDTKLMQSLVALAWYSELIVQEHSAVKAMSSICSRLEQYQVKLEKTAEAATEAHAQVKLGTDRLSNLSQQLEQDAANIRETHLGLRTISDNFDSIVADAGQSMREAAETFIEAHKPDHTPQVSNISQPASLTYAAAASQALPATHAQTLAREKTRACQVIVDGATCKHADSTGLNEDELLAKANTATDLMGVARSDAPPDFKFKSVNCMRNGGIAYTLDSPESAKWLRTPDVMKSFLEHFGDQASRVKAHMYSVLIEFVPVACNPDNSGYLRVIEGSNNLNPNVIEEARWIKPPECRVKGQKVAHLIVRFNNPKAANRAICNGLVIASKQVSARKLIREPRRCLKCQQIGVPHLASDCKQIHDTCGNCASISHRTSACEADPTDFRCSNCIRAGRVNADHAAWDCDCPVFLEHCCRMEERQPEAKYRFFPTEDPSTWELTGQPLMPAAPPYRRIPTPERKEPPLQNWADEADNLYPQPNLFPRPSQARRASEARSSQNASQPRPQLHQTFIHRSGSRASFKISYGRDSPLNLNKSLTAQSAFINSFSTSDFDIVLLQEPYLDPRTSLTRATSHWIVVYPHTHYSEARERTRSVIFVDSPDITAISLRTVSGPLHIFNIYNDQHHQDSINLLAQATMQLAQPGEAEANVIWAGDFNRHHPMWDEERNHHLFTQEALTMAQPLLDNIAAFDLTMLLAHSTPTLEASLTKNYTRPDNIFTSSDTASQLLSCDTIPTLHPPFTDHIPISLTLDVSTHTMQEGPRRNFCEVDWEDFRSCLKSNLSSRMLGEGEISTPEQFNTVLKNLTDAITATIEEKVPLSKPMPFTKRWWSKDLTKSQKCVQRLARTSHKFQHIADHPSHTEYRKTCNRYGEEIKSAKQDHWEAWLESADPDSIWTINRFTSAGPTDGSRPRVPPLREGGEPPVDDNAAKSAILYKTFFPPPGPPPTIPNGHRYGRPAFRFSPITDAQIEAVIKKLRDHRAPGPDGAPNKVYRHCIALLLPHLGHLFHGTFNLQVYPTEWKTSNTVALRKPGRPDYSVAKSYHPIMLLNCIGKILSACVANILVYESEAHNLLARNHFGGRPGRHTTDSLHLLVKSVKDAWRQGKVVFILFLDVKAAFPSASLDRLFHNIILFDDFKSALFEILSDIDQGCPLSVILYEFYNSDLFEIAYRVPHSLVLGYIDDAAIIATGKDYTETHATLCSYMNGRNGAMTWSNTHQSEFSLDKFGLLNMSATSHDPGQSLRLCAATIEPAESHKFLGIIIDRRLRFHEQHAGALAKGTAWIQQFRRLARASGGIPFSHMRHLYLSIAVPRLLYAADVFLTPIRKVPGRKTMYGSVGAIKLMSRVQRQAALLITGAMRMTASDMLDTHANLLPFPLLVDKHCHRAAVHLCTLPPEHPLHVHVKTASTRFVKHHQSPIHELLHAYQLQPDTIETISPARFPPAWSPPFQVSIAGSKDDALKDEARWAGKQGIHVYSDGSDIDGRVGAAAVLYRRDRAAPKTLRFYLGKSTEHTVYEAEDVGLILAVKLLHNEFIVYTASCAADNKAAVRATQLRRPAPSHYLLDMLHEDIKRLI</sequence>
<dbReference type="Gene3D" id="3.60.10.10">
    <property type="entry name" value="Endonuclease/exonuclease/phosphatase"/>
    <property type="match status" value="1"/>
</dbReference>
<evidence type="ECO:0000313" key="5">
    <source>
        <dbReference type="Proteomes" id="UP000287166"/>
    </source>
</evidence>
<dbReference type="InterPro" id="IPR000477">
    <property type="entry name" value="RT_dom"/>
</dbReference>
<feature type="compositionally biased region" description="Low complexity" evidence="2">
    <location>
        <begin position="509"/>
        <end position="527"/>
    </location>
</feature>
<evidence type="ECO:0000256" key="1">
    <source>
        <dbReference type="SAM" id="Coils"/>
    </source>
</evidence>
<dbReference type="SUPFAM" id="SSF53098">
    <property type="entry name" value="Ribonuclease H-like"/>
    <property type="match status" value="1"/>
</dbReference>
<dbReference type="InterPro" id="IPR036691">
    <property type="entry name" value="Endo/exonu/phosph_ase_sf"/>
</dbReference>
<feature type="region of interest" description="Disordered" evidence="2">
    <location>
        <begin position="924"/>
        <end position="946"/>
    </location>
</feature>
<dbReference type="Pfam" id="PF00078">
    <property type="entry name" value="RVT_1"/>
    <property type="match status" value="1"/>
</dbReference>
<feature type="region of interest" description="Disordered" evidence="2">
    <location>
        <begin position="463"/>
        <end position="533"/>
    </location>
</feature>
<reference evidence="4 5" key="1">
    <citation type="journal article" date="2018" name="Sci. Rep.">
        <title>Genome sequence of the cauliflower mushroom Sparassis crispa (Hanabiratake) and its association with beneficial usage.</title>
        <authorList>
            <person name="Kiyama R."/>
            <person name="Furutani Y."/>
            <person name="Kawaguchi K."/>
            <person name="Nakanishi T."/>
        </authorList>
    </citation>
    <scope>NUCLEOTIDE SEQUENCE [LARGE SCALE GENOMIC DNA]</scope>
</reference>
<dbReference type="Pfam" id="PF14529">
    <property type="entry name" value="Exo_endo_phos_2"/>
    <property type="match status" value="1"/>
</dbReference>
<dbReference type="CDD" id="cd01650">
    <property type="entry name" value="RT_nLTR_like"/>
    <property type="match status" value="1"/>
</dbReference>
<dbReference type="PANTHER" id="PTHR33481">
    <property type="entry name" value="REVERSE TRANSCRIPTASE"/>
    <property type="match status" value="1"/>
</dbReference>
<dbReference type="OrthoDB" id="2717295at2759"/>
<dbReference type="GO" id="GO:0003824">
    <property type="term" value="F:catalytic activity"/>
    <property type="evidence" value="ECO:0007669"/>
    <property type="project" value="InterPro"/>
</dbReference>
<organism evidence="4 5">
    <name type="scientific">Sparassis crispa</name>
    <dbReference type="NCBI Taxonomy" id="139825"/>
    <lineage>
        <taxon>Eukaryota</taxon>
        <taxon>Fungi</taxon>
        <taxon>Dikarya</taxon>
        <taxon>Basidiomycota</taxon>
        <taxon>Agaricomycotina</taxon>
        <taxon>Agaricomycetes</taxon>
        <taxon>Polyporales</taxon>
        <taxon>Sparassidaceae</taxon>
        <taxon>Sparassis</taxon>
    </lineage>
</organism>
<evidence type="ECO:0000313" key="4">
    <source>
        <dbReference type="EMBL" id="GBE87723.1"/>
    </source>
</evidence>
<evidence type="ECO:0000256" key="2">
    <source>
        <dbReference type="SAM" id="MobiDB-lite"/>
    </source>
</evidence>
<comment type="caution">
    <text evidence="4">The sequence shown here is derived from an EMBL/GenBank/DDBJ whole genome shotgun (WGS) entry which is preliminary data.</text>
</comment>
<dbReference type="InParanoid" id="A0A401GZX8"/>
<dbReference type="Proteomes" id="UP000287166">
    <property type="component" value="Unassembled WGS sequence"/>
</dbReference>
<dbReference type="InterPro" id="IPR012337">
    <property type="entry name" value="RNaseH-like_sf"/>
</dbReference>
<feature type="coiled-coil region" evidence="1">
    <location>
        <begin position="62"/>
        <end position="107"/>
    </location>
</feature>
<gene>
    <name evidence="4" type="ORF">SCP_1104000</name>
</gene>
<protein>
    <recommendedName>
        <fullName evidence="3">Reverse transcriptase domain-containing protein</fullName>
    </recommendedName>
</protein>
<name>A0A401GZX8_9APHY</name>
<dbReference type="SUPFAM" id="SSF56219">
    <property type="entry name" value="DNase I-like"/>
    <property type="match status" value="1"/>
</dbReference>
<dbReference type="PANTHER" id="PTHR33481:SF1">
    <property type="entry name" value="ENDONUCLEASE_EXONUCLEASE_PHOSPHATASE DOMAIN-CONTAINING PROTEIN-RELATED"/>
    <property type="match status" value="1"/>
</dbReference>
<accession>A0A401GZX8</accession>
<dbReference type="GeneID" id="38784640"/>
<keyword evidence="5" id="KW-1185">Reference proteome</keyword>
<dbReference type="PROSITE" id="PS50878">
    <property type="entry name" value="RT_POL"/>
    <property type="match status" value="1"/>
</dbReference>
<dbReference type="STRING" id="139825.A0A401GZX8"/>
<keyword evidence="1" id="KW-0175">Coiled coil</keyword>
<dbReference type="EMBL" id="BFAD01000011">
    <property type="protein sequence ID" value="GBE87723.1"/>
    <property type="molecule type" value="Genomic_DNA"/>
</dbReference>
<dbReference type="RefSeq" id="XP_027618636.1">
    <property type="nucleotide sequence ID" value="XM_027762835.1"/>
</dbReference>